<dbReference type="SUPFAM" id="SSF51430">
    <property type="entry name" value="NAD(P)-linked oxidoreductase"/>
    <property type="match status" value="1"/>
</dbReference>
<evidence type="ECO:0000259" key="1">
    <source>
        <dbReference type="Pfam" id="PF00248"/>
    </source>
</evidence>
<sequence length="71" mass="7877">MKLQKKYNTNAVHAALHFVLAADEFASIIPGASKAEQVQGNVNALHENIPADFWNELKAEGLIYQKNQTPE</sequence>
<accession>J2KS30</accession>
<evidence type="ECO:0000313" key="3">
    <source>
        <dbReference type="Proteomes" id="UP000007509"/>
    </source>
</evidence>
<name>J2KS30_9FLAO</name>
<dbReference type="EMBL" id="AKJY01000003">
    <property type="protein sequence ID" value="EJL75858.1"/>
    <property type="molecule type" value="Genomic_DNA"/>
</dbReference>
<feature type="domain" description="NADP-dependent oxidoreductase" evidence="1">
    <location>
        <begin position="2"/>
        <end position="58"/>
    </location>
</feature>
<dbReference type="RefSeq" id="WP_007839820.1">
    <property type="nucleotide sequence ID" value="NZ_AKJY01000003.1"/>
</dbReference>
<comment type="caution">
    <text evidence="2">The sequence shown here is derived from an EMBL/GenBank/DDBJ whole genome shotgun (WGS) entry which is preliminary data.</text>
</comment>
<evidence type="ECO:0000313" key="2">
    <source>
        <dbReference type="EMBL" id="EJL75858.1"/>
    </source>
</evidence>
<dbReference type="AlphaFoldDB" id="J2KS30"/>
<dbReference type="Gene3D" id="3.20.20.100">
    <property type="entry name" value="NADP-dependent oxidoreductase domain"/>
    <property type="match status" value="1"/>
</dbReference>
<proteinExistence type="predicted"/>
<protein>
    <submittedName>
        <fullName evidence="2">Putative oxidoreductase, aryl-alcohol dehydrogenase like protein</fullName>
    </submittedName>
</protein>
<dbReference type="Proteomes" id="UP000007509">
    <property type="component" value="Unassembled WGS sequence"/>
</dbReference>
<dbReference type="Pfam" id="PF00248">
    <property type="entry name" value="Aldo_ket_red"/>
    <property type="match status" value="1"/>
</dbReference>
<reference evidence="2 3" key="1">
    <citation type="journal article" date="2012" name="J. Bacteriol.">
        <title>Twenty-one genome sequences from Pseudomonas species and 19 genome sequences from diverse bacteria isolated from the rhizosphere and endosphere of Populus deltoides.</title>
        <authorList>
            <person name="Brown S.D."/>
            <person name="Utturkar S.M."/>
            <person name="Klingeman D.M."/>
            <person name="Johnson C.M."/>
            <person name="Martin S.L."/>
            <person name="Land M.L."/>
            <person name="Lu T.Y."/>
            <person name="Schadt C.W."/>
            <person name="Doktycz M.J."/>
            <person name="Pelletier D.A."/>
        </authorList>
    </citation>
    <scope>NUCLEOTIDE SEQUENCE [LARGE SCALE GENOMIC DNA]</scope>
    <source>
        <strain evidence="2 3">CF314</strain>
    </source>
</reference>
<dbReference type="InterPro" id="IPR023210">
    <property type="entry name" value="NADP_OxRdtase_dom"/>
</dbReference>
<gene>
    <name evidence="2" type="ORF">PMI13_00254</name>
</gene>
<dbReference type="InterPro" id="IPR036812">
    <property type="entry name" value="NAD(P)_OxRdtase_dom_sf"/>
</dbReference>
<dbReference type="PATRIC" id="fig|1144316.3.peg.256"/>
<organism evidence="2 3">
    <name type="scientific">Chryseobacterium populi</name>
    <dbReference type="NCBI Taxonomy" id="1144316"/>
    <lineage>
        <taxon>Bacteria</taxon>
        <taxon>Pseudomonadati</taxon>
        <taxon>Bacteroidota</taxon>
        <taxon>Flavobacteriia</taxon>
        <taxon>Flavobacteriales</taxon>
        <taxon>Weeksellaceae</taxon>
        <taxon>Chryseobacterium group</taxon>
        <taxon>Chryseobacterium</taxon>
    </lineage>
</organism>
<keyword evidence="3" id="KW-1185">Reference proteome</keyword>